<dbReference type="AlphaFoldDB" id="A0A4R7AZB9"/>
<dbReference type="SUPFAM" id="SSF53955">
    <property type="entry name" value="Lysozyme-like"/>
    <property type="match status" value="1"/>
</dbReference>
<comment type="caution">
    <text evidence="1">The sequence shown here is derived from an EMBL/GenBank/DDBJ whole genome shotgun (WGS) entry which is preliminary data.</text>
</comment>
<dbReference type="EMBL" id="SNZP01000017">
    <property type="protein sequence ID" value="TDR72045.1"/>
    <property type="molecule type" value="Genomic_DNA"/>
</dbReference>
<dbReference type="RefSeq" id="WP_208108382.1">
    <property type="nucleotide sequence ID" value="NZ_SNZP01000017.1"/>
</dbReference>
<reference evidence="1 2" key="1">
    <citation type="submission" date="2019-03" db="EMBL/GenBank/DDBJ databases">
        <title>Genomic Encyclopedia of Type Strains, Phase III (KMG-III): the genomes of soil and plant-associated and newly described type strains.</title>
        <authorList>
            <person name="Whitman W."/>
        </authorList>
    </citation>
    <scope>NUCLEOTIDE SEQUENCE [LARGE SCALE GENOMIC DNA]</scope>
    <source>
        <strain evidence="1 2">CECT 8976</strain>
    </source>
</reference>
<organism evidence="1 2">
    <name type="scientific">Paludibacterium purpuratum</name>
    <dbReference type="NCBI Taxonomy" id="1144873"/>
    <lineage>
        <taxon>Bacteria</taxon>
        <taxon>Pseudomonadati</taxon>
        <taxon>Pseudomonadota</taxon>
        <taxon>Betaproteobacteria</taxon>
        <taxon>Neisseriales</taxon>
        <taxon>Chromobacteriaceae</taxon>
        <taxon>Paludibacterium</taxon>
    </lineage>
</organism>
<proteinExistence type="predicted"/>
<name>A0A4R7AZB9_9NEIS</name>
<dbReference type="Gene3D" id="1.10.530.10">
    <property type="match status" value="1"/>
</dbReference>
<dbReference type="CDD" id="cd00736">
    <property type="entry name" value="lambda_lys-like"/>
    <property type="match status" value="1"/>
</dbReference>
<accession>A0A4R7AZB9</accession>
<keyword evidence="2" id="KW-1185">Reference proteome</keyword>
<dbReference type="Proteomes" id="UP000295611">
    <property type="component" value="Unassembled WGS sequence"/>
</dbReference>
<protein>
    <submittedName>
        <fullName evidence="1">Muramidase (Phage lysozyme)</fullName>
    </submittedName>
</protein>
<evidence type="ECO:0000313" key="2">
    <source>
        <dbReference type="Proteomes" id="UP000295611"/>
    </source>
</evidence>
<sequence length="200" mass="21737">MTDTATLTSESGTPLIKVAEKTTTPSADNKAKVIKVDKKAVRKAQNEAYLANSNVAAFLKAIAQAEGGGYDFMYGAIKGKKNDKWRFSDYSKHPGPGYDGKTSAAGMYQINLVTWRDMGGRMGLTDFSPHTQDLIAVEIFRAQKAIEAIVDGDLETALSRCSGRWAALPQGKGKPGRYKQPYAKYEDFAGYYTSNGGTIK</sequence>
<evidence type="ECO:0000313" key="1">
    <source>
        <dbReference type="EMBL" id="TDR72045.1"/>
    </source>
</evidence>
<gene>
    <name evidence="1" type="ORF">DFP86_11753</name>
</gene>
<dbReference type="InterPro" id="IPR023346">
    <property type="entry name" value="Lysozyme-like_dom_sf"/>
</dbReference>